<dbReference type="Pfam" id="PF01494">
    <property type="entry name" value="FAD_binding_3"/>
    <property type="match status" value="1"/>
</dbReference>
<dbReference type="Pfam" id="PF21274">
    <property type="entry name" value="Rng_hyd_C"/>
    <property type="match status" value="1"/>
</dbReference>
<dbReference type="STRING" id="1246995.AFR_12830"/>
<evidence type="ECO:0000313" key="6">
    <source>
        <dbReference type="EMBL" id="AGZ40852.1"/>
    </source>
</evidence>
<evidence type="ECO:0000256" key="3">
    <source>
        <dbReference type="ARBA" id="ARBA00022630"/>
    </source>
</evidence>
<comment type="cofactor">
    <cofactor evidence="1">
        <name>FAD</name>
        <dbReference type="ChEBI" id="CHEBI:57692"/>
    </cofactor>
</comment>
<dbReference type="InterPro" id="IPR036188">
    <property type="entry name" value="FAD/NAD-bd_sf"/>
</dbReference>
<feature type="domain" description="FAD-binding" evidence="5">
    <location>
        <begin position="5"/>
        <end position="341"/>
    </location>
</feature>
<dbReference type="HOGENOM" id="CLU_009665_20_3_11"/>
<accession>U5VVL8</accession>
<keyword evidence="3" id="KW-0285">Flavoprotein</keyword>
<dbReference type="PATRIC" id="fig|1246995.3.peg.2606"/>
<dbReference type="KEGG" id="afs:AFR_12830"/>
<evidence type="ECO:0000313" key="7">
    <source>
        <dbReference type="Proteomes" id="UP000017746"/>
    </source>
</evidence>
<dbReference type="OrthoDB" id="3647401at2"/>
<evidence type="ECO:0000256" key="2">
    <source>
        <dbReference type="ARBA" id="ARBA00007801"/>
    </source>
</evidence>
<dbReference type="NCBIfam" id="NF004832">
    <property type="entry name" value="PRK06184.1"/>
    <property type="match status" value="1"/>
</dbReference>
<dbReference type="GO" id="GO:0071949">
    <property type="term" value="F:FAD binding"/>
    <property type="evidence" value="ECO:0007669"/>
    <property type="project" value="InterPro"/>
</dbReference>
<dbReference type="SUPFAM" id="SSF51905">
    <property type="entry name" value="FAD/NAD(P)-binding domain"/>
    <property type="match status" value="1"/>
</dbReference>
<dbReference type="InterPro" id="IPR050641">
    <property type="entry name" value="RIFMO-like"/>
</dbReference>
<dbReference type="PRINTS" id="PR00420">
    <property type="entry name" value="RNGMNOXGNASE"/>
</dbReference>
<gene>
    <name evidence="6" type="ORF">AFR_12830</name>
</gene>
<dbReference type="EMBL" id="CP006272">
    <property type="protein sequence ID" value="AGZ40852.1"/>
    <property type="molecule type" value="Genomic_DNA"/>
</dbReference>
<sequence>MTTDTVLIVGAGPTGLTLACELARRGIPFRLIEAAKDPQPGSRGKGVQPRTLEVFDDLGIVDRVLAHGRMAMPIRSTGPDGRVTLSGAEPAGKNPGIPYPASLITPEWRVKEALRLRLAELGGAVEFGTALAGFEQSDEGVSAKVVSGGVTATITAHWLVGCDGGHSVVRKLAGVAFVGETREDVRMIVADVEVDGLDCDAWYVWRHEEGLVNLCPMPSTSVFQYQAGVAPGERPELDVATMQAILERRTGRSDIRLHEPRWSSLWRANIRLADRYREGRVFLAGDAAHIHSPAGGQGMNTGIQDAYNLGWKLAAVAGGTASPALLDSYEAERRPVAVGVLALSNARLEQAIREKTVPTRRDADTTQLGISYRGSSLARDDRAATAPLRAGDRAPDAVLTTVQGERRLFDLTRGTHFTLLSFGSTPAIGATPNDVRVLGVGPRPAGPDDIADTDGGLAAAYGATGNTLVLIRPDGYIAMISDSGNGAALRRHLSAMS</sequence>
<dbReference type="InterPro" id="IPR002938">
    <property type="entry name" value="FAD-bd"/>
</dbReference>
<dbReference type="PANTHER" id="PTHR43004:SF19">
    <property type="entry name" value="BINDING MONOOXYGENASE, PUTATIVE (JCVI)-RELATED"/>
    <property type="match status" value="1"/>
</dbReference>
<proteinExistence type="inferred from homology"/>
<dbReference type="Proteomes" id="UP000017746">
    <property type="component" value="Chromosome"/>
</dbReference>
<dbReference type="Gene3D" id="3.40.30.120">
    <property type="match status" value="1"/>
</dbReference>
<dbReference type="Gene3D" id="3.50.50.60">
    <property type="entry name" value="FAD/NAD(P)-binding domain"/>
    <property type="match status" value="1"/>
</dbReference>
<dbReference type="InterPro" id="IPR036249">
    <property type="entry name" value="Thioredoxin-like_sf"/>
</dbReference>
<dbReference type="GO" id="GO:0016709">
    <property type="term" value="F:oxidoreductase activity, acting on paired donors, with incorporation or reduction of molecular oxygen, NAD(P)H as one donor, and incorporation of one atom of oxygen"/>
    <property type="evidence" value="ECO:0007669"/>
    <property type="project" value="UniProtKB-ARBA"/>
</dbReference>
<evidence type="ECO:0000259" key="5">
    <source>
        <dbReference type="Pfam" id="PF01494"/>
    </source>
</evidence>
<dbReference type="RefSeq" id="WP_023360911.1">
    <property type="nucleotide sequence ID" value="NC_022657.1"/>
</dbReference>
<dbReference type="Gene3D" id="3.30.70.2450">
    <property type="match status" value="1"/>
</dbReference>
<keyword evidence="7" id="KW-1185">Reference proteome</keyword>
<dbReference type="AlphaFoldDB" id="U5VVL8"/>
<protein>
    <recommendedName>
        <fullName evidence="5">FAD-binding domain-containing protein</fullName>
    </recommendedName>
</protein>
<dbReference type="SUPFAM" id="SSF52833">
    <property type="entry name" value="Thioredoxin-like"/>
    <property type="match status" value="1"/>
</dbReference>
<evidence type="ECO:0000256" key="1">
    <source>
        <dbReference type="ARBA" id="ARBA00001974"/>
    </source>
</evidence>
<name>U5VVL8_9ACTN</name>
<organism evidence="6 7">
    <name type="scientific">Actinoplanes friuliensis DSM 7358</name>
    <dbReference type="NCBI Taxonomy" id="1246995"/>
    <lineage>
        <taxon>Bacteria</taxon>
        <taxon>Bacillati</taxon>
        <taxon>Actinomycetota</taxon>
        <taxon>Actinomycetes</taxon>
        <taxon>Micromonosporales</taxon>
        <taxon>Micromonosporaceae</taxon>
        <taxon>Actinoplanes</taxon>
    </lineage>
</organism>
<dbReference type="eggNOG" id="COG0654">
    <property type="taxonomic scope" value="Bacteria"/>
</dbReference>
<keyword evidence="4" id="KW-0274">FAD</keyword>
<reference evidence="6 7" key="1">
    <citation type="journal article" date="2014" name="J. Biotechnol.">
        <title>Complete genome sequence of the actinobacterium Actinoplanes friuliensis HAG 010964, producer of the lipopeptide antibiotic friulimycin.</title>
        <authorList>
            <person name="Ruckert C."/>
            <person name="Szczepanowski R."/>
            <person name="Albersmeier A."/>
            <person name="Goesmann A."/>
            <person name="Fischer N."/>
            <person name="Steinkamper A."/>
            <person name="Puhler A."/>
            <person name="Biener R."/>
            <person name="Schwartz D."/>
            <person name="Kalinowski J."/>
        </authorList>
    </citation>
    <scope>NUCLEOTIDE SEQUENCE [LARGE SCALE GENOMIC DNA]</scope>
    <source>
        <strain evidence="6 7">DSM 7358</strain>
    </source>
</reference>
<evidence type="ECO:0000256" key="4">
    <source>
        <dbReference type="ARBA" id="ARBA00022827"/>
    </source>
</evidence>
<dbReference type="PANTHER" id="PTHR43004">
    <property type="entry name" value="TRK SYSTEM POTASSIUM UPTAKE PROTEIN"/>
    <property type="match status" value="1"/>
</dbReference>
<comment type="similarity">
    <text evidence="2">Belongs to the PheA/TfdB FAD monooxygenase family.</text>
</comment>